<accession>A0A1X0D106</accession>
<protein>
    <submittedName>
        <fullName evidence="1">Uncharacterized protein</fullName>
    </submittedName>
</protein>
<reference evidence="1 2" key="1">
    <citation type="submission" date="2016-12" db="EMBL/GenBank/DDBJ databases">
        <title>The new phylogeny of genus Mycobacterium.</title>
        <authorList>
            <person name="Tortoli E."/>
            <person name="Trovato A."/>
            <person name="Cirillo D.M."/>
        </authorList>
    </citation>
    <scope>NUCLEOTIDE SEQUENCE [LARGE SCALE GENOMIC DNA]</scope>
    <source>
        <strain evidence="1 2">DSM 45130</strain>
    </source>
</reference>
<evidence type="ECO:0000313" key="1">
    <source>
        <dbReference type="EMBL" id="ORA66087.1"/>
    </source>
</evidence>
<evidence type="ECO:0000313" key="2">
    <source>
        <dbReference type="Proteomes" id="UP000192801"/>
    </source>
</evidence>
<sequence length="119" mass="12456">MPDNLGRVDDDVRTAVRYAALVAVIGIGFLAAAALLTGDCPAPGESVEATVRCAAPVRLTFAAVGPVILFGGAVGAFVRTYRLWRAERTWWGWQGAGWFLLTVTLLVATIGLPLLAGTG</sequence>
<organism evidence="1 2">
    <name type="scientific">Mycolicibacterium insubricum</name>
    <dbReference type="NCBI Taxonomy" id="444597"/>
    <lineage>
        <taxon>Bacteria</taxon>
        <taxon>Bacillati</taxon>
        <taxon>Actinomycetota</taxon>
        <taxon>Actinomycetes</taxon>
        <taxon>Mycobacteriales</taxon>
        <taxon>Mycobacteriaceae</taxon>
        <taxon>Mycolicibacterium</taxon>
    </lineage>
</organism>
<comment type="caution">
    <text evidence="1">The sequence shown here is derived from an EMBL/GenBank/DDBJ whole genome shotgun (WGS) entry which is preliminary data.</text>
</comment>
<dbReference type="AlphaFoldDB" id="A0A1X0D106"/>
<dbReference type="Proteomes" id="UP000192801">
    <property type="component" value="Unassembled WGS sequence"/>
</dbReference>
<dbReference type="RefSeq" id="WP_083032864.1">
    <property type="nucleotide sequence ID" value="NZ_AP022618.1"/>
</dbReference>
<dbReference type="STRING" id="444597.BST26_17820"/>
<dbReference type="EMBL" id="MVHS01000055">
    <property type="protein sequence ID" value="ORA66087.1"/>
    <property type="molecule type" value="Genomic_DNA"/>
</dbReference>
<keyword evidence="2" id="KW-1185">Reference proteome</keyword>
<gene>
    <name evidence="1" type="ORF">BST26_17820</name>
</gene>
<dbReference type="OrthoDB" id="4563543at2"/>
<proteinExistence type="predicted"/>
<name>A0A1X0D106_9MYCO</name>